<reference evidence="1 2" key="1">
    <citation type="submission" date="2013-04" db="EMBL/GenBank/DDBJ databases">
        <title>Genome sequence of Chlamydia psittaci 99DC5.</title>
        <authorList>
            <person name="Huot-Creasy H."/>
            <person name="McCracken C.L."/>
            <person name="Humphries M."/>
            <person name="Sachse K."/>
            <person name="Laroucau K."/>
            <person name="Bavoil P."/>
            <person name="Myers G.S."/>
        </authorList>
    </citation>
    <scope>NUCLEOTIDE SEQUENCE [LARGE SCALE GENOMIC DNA]</scope>
    <source>
        <strain evidence="1 2">99DC5</strain>
    </source>
</reference>
<accession>A0ABN0MQ79</accession>
<sequence>MWTLSSFAYRGEEEINILYKRHLFMQHILVFFFSRRDFS</sequence>
<proteinExistence type="predicted"/>
<protein>
    <submittedName>
        <fullName evidence="1">Uncharacterized protein</fullName>
    </submittedName>
</protein>
<evidence type="ECO:0000313" key="2">
    <source>
        <dbReference type="Proteomes" id="UP000014627"/>
    </source>
</evidence>
<evidence type="ECO:0000313" key="1">
    <source>
        <dbReference type="EMBL" id="EPJ28338.1"/>
    </source>
</evidence>
<dbReference type="Proteomes" id="UP000014627">
    <property type="component" value="Unassembled WGS sequence"/>
</dbReference>
<name>A0ABN0MQ79_CHLPS</name>
<gene>
    <name evidence="1" type="ORF">CP99DC5_0278</name>
</gene>
<keyword evidence="2" id="KW-1185">Reference proteome</keyword>
<organism evidence="1 2">
    <name type="scientific">Chlamydia psittaci 99DC5</name>
    <dbReference type="NCBI Taxonomy" id="1112251"/>
    <lineage>
        <taxon>Bacteria</taxon>
        <taxon>Pseudomonadati</taxon>
        <taxon>Chlamydiota</taxon>
        <taxon>Chlamydiia</taxon>
        <taxon>Chlamydiales</taxon>
        <taxon>Chlamydiaceae</taxon>
        <taxon>Chlamydia/Chlamydophila group</taxon>
        <taxon>Chlamydia</taxon>
    </lineage>
</organism>
<dbReference type="EMBL" id="ATLC01000045">
    <property type="protein sequence ID" value="EPJ28338.1"/>
    <property type="molecule type" value="Genomic_DNA"/>
</dbReference>
<comment type="caution">
    <text evidence="1">The sequence shown here is derived from an EMBL/GenBank/DDBJ whole genome shotgun (WGS) entry which is preliminary data.</text>
</comment>